<evidence type="ECO:0000313" key="4">
    <source>
        <dbReference type="EMBL" id="KAI9559853.1"/>
    </source>
</evidence>
<dbReference type="Proteomes" id="UP000820818">
    <property type="component" value="Linkage Group LG4"/>
</dbReference>
<evidence type="ECO:0000256" key="2">
    <source>
        <dbReference type="SAM" id="MobiDB-lite"/>
    </source>
</evidence>
<feature type="region of interest" description="Disordered" evidence="2">
    <location>
        <begin position="311"/>
        <end position="348"/>
    </location>
</feature>
<feature type="domain" description="Tubby C-terminal" evidence="3">
    <location>
        <begin position="280"/>
        <end position="473"/>
    </location>
</feature>
<name>A0AAD5LCS1_9CRUS</name>
<gene>
    <name evidence="4" type="ORF">GHT06_013860</name>
</gene>
<comment type="caution">
    <text evidence="4">The sequence shown here is derived from an EMBL/GenBank/DDBJ whole genome shotgun (WGS) entry which is preliminary data.</text>
</comment>
<organism evidence="4 5">
    <name type="scientific">Daphnia sinensis</name>
    <dbReference type="NCBI Taxonomy" id="1820382"/>
    <lineage>
        <taxon>Eukaryota</taxon>
        <taxon>Metazoa</taxon>
        <taxon>Ecdysozoa</taxon>
        <taxon>Arthropoda</taxon>
        <taxon>Crustacea</taxon>
        <taxon>Branchiopoda</taxon>
        <taxon>Diplostraca</taxon>
        <taxon>Cladocera</taxon>
        <taxon>Anomopoda</taxon>
        <taxon>Daphniidae</taxon>
        <taxon>Daphnia</taxon>
        <taxon>Daphnia similis group</taxon>
    </lineage>
</organism>
<keyword evidence="5" id="KW-1185">Reference proteome</keyword>
<dbReference type="SUPFAM" id="SSF54518">
    <property type="entry name" value="Tubby C-terminal domain-like"/>
    <property type="match status" value="1"/>
</dbReference>
<dbReference type="PANTHER" id="PTHR16517">
    <property type="entry name" value="TUBBY-RELATED"/>
    <property type="match status" value="1"/>
</dbReference>
<evidence type="ECO:0000313" key="5">
    <source>
        <dbReference type="Proteomes" id="UP000820818"/>
    </source>
</evidence>
<accession>A0AAD5LCS1</accession>
<dbReference type="PRINTS" id="PR01573">
    <property type="entry name" value="SUPERTUBBY"/>
</dbReference>
<dbReference type="PANTHER" id="PTHR16517:SF2">
    <property type="entry name" value="TUBBY-RELATED PROTEIN 4"/>
    <property type="match status" value="1"/>
</dbReference>
<dbReference type="EMBL" id="WJBH02000004">
    <property type="protein sequence ID" value="KAI9559853.1"/>
    <property type="molecule type" value="Genomic_DNA"/>
</dbReference>
<dbReference type="Pfam" id="PF01167">
    <property type="entry name" value="Tub"/>
    <property type="match status" value="1"/>
</dbReference>
<proteinExistence type="inferred from homology"/>
<feature type="region of interest" description="Disordered" evidence="2">
    <location>
        <begin position="191"/>
        <end position="250"/>
    </location>
</feature>
<dbReference type="InterPro" id="IPR000007">
    <property type="entry name" value="Tubby_C"/>
</dbReference>
<dbReference type="Gene3D" id="3.20.90.10">
    <property type="entry name" value="Tubby Protein, Chain A"/>
    <property type="match status" value="1"/>
</dbReference>
<dbReference type="AlphaFoldDB" id="A0AAD5LCS1"/>
<feature type="compositionally biased region" description="Basic and acidic residues" evidence="2">
    <location>
        <begin position="333"/>
        <end position="342"/>
    </location>
</feature>
<dbReference type="InterPro" id="IPR025659">
    <property type="entry name" value="Tubby-like_C"/>
</dbReference>
<feature type="compositionally biased region" description="Polar residues" evidence="2">
    <location>
        <begin position="234"/>
        <end position="247"/>
    </location>
</feature>
<evidence type="ECO:0000259" key="3">
    <source>
        <dbReference type="Pfam" id="PF01167"/>
    </source>
</evidence>
<reference evidence="4 5" key="1">
    <citation type="submission" date="2022-05" db="EMBL/GenBank/DDBJ databases">
        <title>A multi-omics perspective on studying reproductive biology in Daphnia sinensis.</title>
        <authorList>
            <person name="Jia J."/>
        </authorList>
    </citation>
    <scope>NUCLEOTIDE SEQUENCE [LARGE SCALE GENOMIC DNA]</scope>
    <source>
        <strain evidence="4 5">WSL</strain>
    </source>
</reference>
<sequence length="479" mass="53746">MLMSLHNGTKAPITSFTWVHNDRRLFLATGCTVHHLARLKLRRCLTGPDQLDDPIFTDRIPRLIRNLIVSLFPSTVHVSKPEIYFLFKFQNKKLCRLAWRDGLIDPIDPDAATSSGGGVGFTLYLEFLGGLIPLLKGKPTSRIRPEFVIYDPRKLSSNDMSKSQPLLNKSSELLLAPPPTSASKFQQLLSPGLRRKFRRNRPTAGQQSADSDSETDDSCVSTPRLQWKFGGKKLNNQHPNSGNTNDCRPNGEISTLAEVASNIWRTGTRFKITGLTPSLPTHLGQITYKTSLLHLQPRQMTLGVVDLRDSSPVTEVEEEGSPISVCPSDEEDNPKGNRESSNRQHPPIATTVHNFHDLESFQKAQLLNKLRQTWIAEKNSATATNVEEREPPAPTRRRCEFVLNNKAPLWNEQSQVYQLGFGGRVTQESAKNFQIEFKGKQVMQFGRIDGNGYTLDFQYPFSAVQAFAVALANVTQRLK</sequence>
<evidence type="ECO:0000256" key="1">
    <source>
        <dbReference type="ARBA" id="ARBA00007129"/>
    </source>
</evidence>
<protein>
    <recommendedName>
        <fullName evidence="3">Tubby C-terminal domain-containing protein</fullName>
    </recommendedName>
</protein>
<comment type="similarity">
    <text evidence="1">Belongs to the TUB family.</text>
</comment>